<sequence length="233" mass="26837">MLCKEFAFYANDNGNTRSFLCHARVSRTHDHNERPARIEYRHQHSRGVAVQPLVRGDGNADRQRHRLNSRTPSSPSYSRPPPVTGESRDRERPEKDRTGGRTDGRMDGRSSVSQSVSQSVHSASLGAQEESHPRTHTHTHTRTRIHSHTNIRTHPRAHRHIHPSYVRQQRKVRYRENRRGSHPLERARNADTEDSQGLQVAGELAWWRWCIRLRSRPCRADDEAAGPTPARTT</sequence>
<comment type="caution">
    <text evidence="2">The sequence shown here is derived from an EMBL/GenBank/DDBJ whole genome shotgun (WGS) entry which is preliminary data.</text>
</comment>
<accession>A0AAW2FB24</accession>
<evidence type="ECO:0000256" key="1">
    <source>
        <dbReference type="SAM" id="MobiDB-lite"/>
    </source>
</evidence>
<gene>
    <name evidence="2" type="ORF">PUN28_013111</name>
</gene>
<protein>
    <submittedName>
        <fullName evidence="2">Uncharacterized protein</fullName>
    </submittedName>
</protein>
<feature type="compositionally biased region" description="Low complexity" evidence="1">
    <location>
        <begin position="109"/>
        <end position="124"/>
    </location>
</feature>
<evidence type="ECO:0000313" key="2">
    <source>
        <dbReference type="EMBL" id="KAL0111691.1"/>
    </source>
</evidence>
<name>A0AAW2FB24_9HYME</name>
<feature type="compositionally biased region" description="Basic residues" evidence="1">
    <location>
        <begin position="134"/>
        <end position="173"/>
    </location>
</feature>
<evidence type="ECO:0000313" key="3">
    <source>
        <dbReference type="Proteomes" id="UP001430953"/>
    </source>
</evidence>
<keyword evidence="3" id="KW-1185">Reference proteome</keyword>
<dbReference type="AlphaFoldDB" id="A0AAW2FB24"/>
<feature type="region of interest" description="Disordered" evidence="1">
    <location>
        <begin position="39"/>
        <end position="197"/>
    </location>
</feature>
<reference evidence="2 3" key="1">
    <citation type="submission" date="2023-03" db="EMBL/GenBank/DDBJ databases">
        <title>High recombination rates correlate with genetic variation in Cardiocondyla obscurior ants.</title>
        <authorList>
            <person name="Errbii M."/>
        </authorList>
    </citation>
    <scope>NUCLEOTIDE SEQUENCE [LARGE SCALE GENOMIC DNA]</scope>
    <source>
        <strain evidence="2">Alpha-2009</strain>
        <tissue evidence="2">Whole body</tissue>
    </source>
</reference>
<dbReference type="Proteomes" id="UP001430953">
    <property type="component" value="Unassembled WGS sequence"/>
</dbReference>
<dbReference type="EMBL" id="JADYXP020000013">
    <property type="protein sequence ID" value="KAL0111691.1"/>
    <property type="molecule type" value="Genomic_DNA"/>
</dbReference>
<proteinExistence type="predicted"/>
<organism evidence="2 3">
    <name type="scientific">Cardiocondyla obscurior</name>
    <dbReference type="NCBI Taxonomy" id="286306"/>
    <lineage>
        <taxon>Eukaryota</taxon>
        <taxon>Metazoa</taxon>
        <taxon>Ecdysozoa</taxon>
        <taxon>Arthropoda</taxon>
        <taxon>Hexapoda</taxon>
        <taxon>Insecta</taxon>
        <taxon>Pterygota</taxon>
        <taxon>Neoptera</taxon>
        <taxon>Endopterygota</taxon>
        <taxon>Hymenoptera</taxon>
        <taxon>Apocrita</taxon>
        <taxon>Aculeata</taxon>
        <taxon>Formicoidea</taxon>
        <taxon>Formicidae</taxon>
        <taxon>Myrmicinae</taxon>
        <taxon>Cardiocondyla</taxon>
    </lineage>
</organism>
<feature type="compositionally biased region" description="Basic and acidic residues" evidence="1">
    <location>
        <begin position="86"/>
        <end position="108"/>
    </location>
</feature>
<feature type="compositionally biased region" description="Basic and acidic residues" evidence="1">
    <location>
        <begin position="174"/>
        <end position="191"/>
    </location>
</feature>